<dbReference type="HOGENOM" id="CLU_020884_2_1_1"/>
<evidence type="ECO:0000259" key="2">
    <source>
        <dbReference type="Pfam" id="PF12706"/>
    </source>
</evidence>
<protein>
    <recommendedName>
        <fullName evidence="2">Metallo-beta-lactamase domain-containing protein</fullName>
    </recommendedName>
</protein>
<dbReference type="Gene3D" id="3.60.15.10">
    <property type="entry name" value="Ribonuclease Z/Hydroxyacylglutathione hydrolase-like"/>
    <property type="match status" value="1"/>
</dbReference>
<name>I3EIU7_NEMP3</name>
<accession>I3EIU7</accession>
<dbReference type="STRING" id="935791.I3EIU7"/>
<dbReference type="PANTHER" id="PTHR15032:SF4">
    <property type="entry name" value="N-ACYL-PHOSPHATIDYLETHANOLAMINE-HYDROLYZING PHOSPHOLIPASE D"/>
    <property type="match status" value="1"/>
</dbReference>
<keyword evidence="1" id="KW-0175">Coiled coil</keyword>
<gene>
    <name evidence="3" type="ORF">NEQG_00963</name>
</gene>
<feature type="coiled-coil region" evidence="1">
    <location>
        <begin position="120"/>
        <end position="147"/>
    </location>
</feature>
<sequence>MIKSFLILIRKMKSVQTAIIIMIVSLLIIRGENNFDKANNPANNVHGLSESEFKSEIEKIEQNEYKNLAYTKDYFTSNDLMWKYAFFYPNKATRWFLSEKIYVYTESDSVLAKGVILCDKINVKKDLSNIKEKIEEKKKAISDFEKAFEKPVVGKFIYGNPKSFDTWAPKFINPIELIKWQWFKFNKKVVFPTKEELKTEVPVKTPVFISDLEKYTKQVEKTAEVTWLGHACALVSVYGVNIITDPVFSPTASPMPVKMKAFLRYVDPPCKVEDLPEMHAVVISHTHYDHFDSKAIEGINKKSPNAVWYVPKGINRLLKGYKIKNIVDMNWGESVTRNYTQKDGNISTLKVTCVPSQHWSGRTALDPFKDLWCGWVTSVSSTEKKFQSKSVFFAGDTGMCRKEFIKIGMWFNIDMGLIPIGCYIPSNFMHPQHISPKEALVIHDSIRAKKSMAIHWGTYDMGASEDFLQPREDLIKERSNLGIGENKFVVVNPGESISF</sequence>
<dbReference type="SUPFAM" id="SSF56281">
    <property type="entry name" value="Metallo-hydrolase/oxidoreductase"/>
    <property type="match status" value="1"/>
</dbReference>
<dbReference type="EMBL" id="GL870877">
    <property type="protein sequence ID" value="EIJ89144.1"/>
    <property type="molecule type" value="Genomic_DNA"/>
</dbReference>
<dbReference type="Proteomes" id="UP000002872">
    <property type="component" value="Unassembled WGS sequence"/>
</dbReference>
<dbReference type="Pfam" id="PF12706">
    <property type="entry name" value="Lactamase_B_2"/>
    <property type="match status" value="1"/>
</dbReference>
<dbReference type="InterPro" id="IPR036866">
    <property type="entry name" value="RibonucZ/Hydroxyglut_hydro"/>
</dbReference>
<dbReference type="VEuPathDB" id="MicrosporidiaDB:NEQG_00963"/>
<dbReference type="AlphaFoldDB" id="I3EIU7"/>
<proteinExistence type="predicted"/>
<dbReference type="OrthoDB" id="332863at2759"/>
<keyword evidence="4" id="KW-1185">Reference proteome</keyword>
<dbReference type="InParanoid" id="I3EIU7"/>
<dbReference type="PANTHER" id="PTHR15032">
    <property type="entry name" value="N-ACYL-PHOSPHATIDYLETHANOLAMINE-HYDROLYZING PHOSPHOLIPASE D"/>
    <property type="match status" value="1"/>
</dbReference>
<evidence type="ECO:0000256" key="1">
    <source>
        <dbReference type="SAM" id="Coils"/>
    </source>
</evidence>
<evidence type="ECO:0000313" key="3">
    <source>
        <dbReference type="EMBL" id="EIJ89144.1"/>
    </source>
</evidence>
<dbReference type="OMA" id="GMWFNID"/>
<evidence type="ECO:0000313" key="4">
    <source>
        <dbReference type="Proteomes" id="UP000002872"/>
    </source>
</evidence>
<feature type="domain" description="Metallo-beta-lactamase" evidence="2">
    <location>
        <begin position="241"/>
        <end position="456"/>
    </location>
</feature>
<organism evidence="3 4">
    <name type="scientific">Nematocida parisii (strain ERTm3)</name>
    <name type="common">Nematode killer fungus</name>
    <dbReference type="NCBI Taxonomy" id="935791"/>
    <lineage>
        <taxon>Eukaryota</taxon>
        <taxon>Fungi</taxon>
        <taxon>Fungi incertae sedis</taxon>
        <taxon>Microsporidia</taxon>
        <taxon>Nematocida</taxon>
    </lineage>
</organism>
<dbReference type="InterPro" id="IPR001279">
    <property type="entry name" value="Metallo-B-lactamas"/>
</dbReference>
<reference evidence="3" key="1">
    <citation type="submission" date="2011-01" db="EMBL/GenBank/DDBJ databases">
        <title>The Genome Sequence of Nematocida parisii strain ERTm3.</title>
        <authorList>
            <consortium name="The Broad Institute Genome Sequencing Platform"/>
            <consortium name="The Broad Institute Genome Sequencing Center for Infectious Disease"/>
            <person name="Cuomo C."/>
            <person name="Troemel E."/>
            <person name="Young S.K."/>
            <person name="Zeng Q."/>
            <person name="Gargeya S."/>
            <person name="Fitzgerald M."/>
            <person name="Haas B."/>
            <person name="Abouelleil A."/>
            <person name="Alvarado L."/>
            <person name="Arachchi H.M."/>
            <person name="Berlin A."/>
            <person name="Chapman S.B."/>
            <person name="Gearin G."/>
            <person name="Goldberg J."/>
            <person name="Griggs A."/>
            <person name="Gujja S."/>
            <person name="Hansen M."/>
            <person name="Heiman D."/>
            <person name="Howarth C."/>
            <person name="Larimer J."/>
            <person name="Lui A."/>
            <person name="MacDonald P.J.P."/>
            <person name="McCowen C."/>
            <person name="Montmayeur A."/>
            <person name="Murphy C."/>
            <person name="Neiman D."/>
            <person name="Pearson M."/>
            <person name="Priest M."/>
            <person name="Roberts A."/>
            <person name="Saif S."/>
            <person name="Shea T."/>
            <person name="Sisk P."/>
            <person name="Stolte C."/>
            <person name="Sykes S."/>
            <person name="Wortman J."/>
            <person name="Nusbaum C."/>
            <person name="Birren B."/>
        </authorList>
    </citation>
    <scope>NUCLEOTIDE SEQUENCE</scope>
    <source>
        <strain evidence="3">ERTm3</strain>
    </source>
</reference>
<dbReference type="GO" id="GO:0005737">
    <property type="term" value="C:cytoplasm"/>
    <property type="evidence" value="ECO:0007669"/>
    <property type="project" value="TreeGrafter"/>
</dbReference>